<dbReference type="AlphaFoldDB" id="A0A428NCW8"/>
<protein>
    <submittedName>
        <fullName evidence="1">Uncharacterized protein</fullName>
    </submittedName>
</protein>
<dbReference type="Proteomes" id="UP000288168">
    <property type="component" value="Unassembled WGS sequence"/>
</dbReference>
<comment type="caution">
    <text evidence="1">The sequence shown here is derived from an EMBL/GenBank/DDBJ whole genome shotgun (WGS) entry which is preliminary data.</text>
</comment>
<organism evidence="1 2">
    <name type="scientific">Fusarium duplospermum</name>
    <dbReference type="NCBI Taxonomy" id="1325734"/>
    <lineage>
        <taxon>Eukaryota</taxon>
        <taxon>Fungi</taxon>
        <taxon>Dikarya</taxon>
        <taxon>Ascomycota</taxon>
        <taxon>Pezizomycotina</taxon>
        <taxon>Sordariomycetes</taxon>
        <taxon>Hypocreomycetidae</taxon>
        <taxon>Hypocreales</taxon>
        <taxon>Nectriaceae</taxon>
        <taxon>Fusarium</taxon>
        <taxon>Fusarium solani species complex</taxon>
    </lineage>
</organism>
<dbReference type="EMBL" id="NKCI01000799">
    <property type="protein sequence ID" value="RSL38623.1"/>
    <property type="molecule type" value="Genomic_DNA"/>
</dbReference>
<sequence>MPAKNLTAMQIVRINAFYKSAPERDTERPDARARFEHEVEDPAPASKLLTPQMAAQKTHRTIGRRGKRA</sequence>
<accession>A0A428NCW8</accession>
<proteinExistence type="predicted"/>
<reference evidence="1 2" key="1">
    <citation type="submission" date="2017-06" db="EMBL/GenBank/DDBJ databases">
        <title>Comparative genomic analysis of Ambrosia Fusariam Clade fungi.</title>
        <authorList>
            <person name="Stajich J.E."/>
            <person name="Carrillo J."/>
            <person name="Kijimoto T."/>
            <person name="Eskalen A."/>
            <person name="O'Donnell K."/>
            <person name="Kasson M."/>
        </authorList>
    </citation>
    <scope>NUCLEOTIDE SEQUENCE [LARGE SCALE GENOMIC DNA]</scope>
    <source>
        <strain evidence="1 2">NRRL62584</strain>
    </source>
</reference>
<keyword evidence="2" id="KW-1185">Reference proteome</keyword>
<gene>
    <name evidence="1" type="ORF">CEP54_016399</name>
</gene>
<evidence type="ECO:0000313" key="1">
    <source>
        <dbReference type="EMBL" id="RSL38623.1"/>
    </source>
</evidence>
<evidence type="ECO:0000313" key="2">
    <source>
        <dbReference type="Proteomes" id="UP000288168"/>
    </source>
</evidence>
<feature type="non-terminal residue" evidence="1">
    <location>
        <position position="69"/>
    </location>
</feature>
<name>A0A428NCW8_9HYPO</name>